<evidence type="ECO:0000256" key="4">
    <source>
        <dbReference type="ARBA" id="ARBA00023136"/>
    </source>
</evidence>
<dbReference type="GO" id="GO:0016020">
    <property type="term" value="C:membrane"/>
    <property type="evidence" value="ECO:0007669"/>
    <property type="project" value="UniProtKB-SubCell"/>
</dbReference>
<dbReference type="SUPFAM" id="SSF144083">
    <property type="entry name" value="Magnesium transport protein CorA, transmembrane region"/>
    <property type="match status" value="1"/>
</dbReference>
<keyword evidence="4 5" id="KW-0472">Membrane</keyword>
<organism evidence="6 7">
    <name type="scientific">Tuber magnatum</name>
    <name type="common">white Piedmont truffle</name>
    <dbReference type="NCBI Taxonomy" id="42249"/>
    <lineage>
        <taxon>Eukaryota</taxon>
        <taxon>Fungi</taxon>
        <taxon>Dikarya</taxon>
        <taxon>Ascomycota</taxon>
        <taxon>Pezizomycotina</taxon>
        <taxon>Pezizomycetes</taxon>
        <taxon>Pezizales</taxon>
        <taxon>Tuberaceae</taxon>
        <taxon>Tuber</taxon>
    </lineage>
</organism>
<evidence type="ECO:0000256" key="3">
    <source>
        <dbReference type="ARBA" id="ARBA00022989"/>
    </source>
</evidence>
<evidence type="ECO:0000256" key="2">
    <source>
        <dbReference type="ARBA" id="ARBA00022692"/>
    </source>
</evidence>
<dbReference type="InterPro" id="IPR045863">
    <property type="entry name" value="CorA_TM1_TM2"/>
</dbReference>
<sequence>MADPQPARWETIGGQQEFYDERDCLHPGHNLTSEKLRGRGQNEVVIFEYLLNPGYLSRGDGDPEDEDGDSSSGAESDVFFRVSKDELMESHQFDQVIDPTGKPIEPVVPRLGIIDFLECYDTSDENLLNMMAERLHLPSARTFRDAHLTRLEALSGHREFRTGISLLAPSKSSKSTQSEDKFSLFVSYPYFGESDGKIDLDARSESVRLSDFRRLGAHDGAGPRWGRTEKAEVLVHQARYMIFDNYTMAAFRSKEDSAEDKVPLHRFQERIGAFRAVVHMIANRMGLELSTLRKLQASLCKLEEDIDQMISDAETYEDNQGMEVIAEDPATMLGLLPGTTLTPQQVEDYEQARKDNVQREKQRRVRRLLASLNSLSAALFAAMSVAERQIAVLEDLHSVFLTSHRRKTKDRNGGRQNPFHKSIALIPILLENREQIWPNTLDTIDEVVQERKTFIEKIKGLVENMDIRRKILSGFLKSEQAKAAPSERTAQETTQAMKDTKDAIEETQKILVQQMQTLSGFTIVTTAFLPLSFCTSYYGMSNIKDHEKKYTLRDFWLATGPVLVGILLLTLIVVYWKRPEMVGPKKYVKEKKQWKYPRLKDIGNRGRKVLFLQ</sequence>
<protein>
    <recommendedName>
        <fullName evidence="8">Cora-domain-containing protein</fullName>
    </recommendedName>
</protein>
<feature type="transmembrane region" description="Helical" evidence="5">
    <location>
        <begin position="518"/>
        <end position="540"/>
    </location>
</feature>
<reference evidence="6 7" key="1">
    <citation type="submission" date="2018-03" db="EMBL/GenBank/DDBJ databases">
        <title>Genomes of Pezizomycetes fungi and the evolution of truffles.</title>
        <authorList>
            <person name="Murat C."/>
            <person name="Payen T."/>
            <person name="Noel B."/>
            <person name="Kuo A."/>
            <person name="Martin F.M."/>
        </authorList>
    </citation>
    <scope>NUCLEOTIDE SEQUENCE [LARGE SCALE GENOMIC DNA]</scope>
    <source>
        <strain evidence="6">091103-1</strain>
    </source>
</reference>
<dbReference type="STRING" id="42249.A0A317SXK7"/>
<accession>A0A317SXK7</accession>
<name>A0A317SXK7_9PEZI</name>
<feature type="transmembrane region" description="Helical" evidence="5">
    <location>
        <begin position="555"/>
        <end position="576"/>
    </location>
</feature>
<dbReference type="OrthoDB" id="5286874at2759"/>
<evidence type="ECO:0000256" key="5">
    <source>
        <dbReference type="SAM" id="Phobius"/>
    </source>
</evidence>
<dbReference type="AlphaFoldDB" id="A0A317SXK7"/>
<keyword evidence="3 5" id="KW-1133">Transmembrane helix</keyword>
<gene>
    <name evidence="6" type="ORF">C7212DRAFT_355230</name>
</gene>
<keyword evidence="7" id="KW-1185">Reference proteome</keyword>
<comment type="subcellular location">
    <subcellularLocation>
        <location evidence="1">Membrane</location>
        <topology evidence="1">Multi-pass membrane protein</topology>
    </subcellularLocation>
</comment>
<keyword evidence="2 5" id="KW-0812">Transmembrane</keyword>
<evidence type="ECO:0000256" key="1">
    <source>
        <dbReference type="ARBA" id="ARBA00004141"/>
    </source>
</evidence>
<evidence type="ECO:0000313" key="6">
    <source>
        <dbReference type="EMBL" id="PWW79092.1"/>
    </source>
</evidence>
<dbReference type="EMBL" id="PYWC01000010">
    <property type="protein sequence ID" value="PWW79092.1"/>
    <property type="molecule type" value="Genomic_DNA"/>
</dbReference>
<dbReference type="Proteomes" id="UP000246991">
    <property type="component" value="Unassembled WGS sequence"/>
</dbReference>
<proteinExistence type="predicted"/>
<evidence type="ECO:0000313" key="7">
    <source>
        <dbReference type="Proteomes" id="UP000246991"/>
    </source>
</evidence>
<comment type="caution">
    <text evidence="6">The sequence shown here is derived from an EMBL/GenBank/DDBJ whole genome shotgun (WGS) entry which is preliminary data.</text>
</comment>
<evidence type="ECO:0008006" key="8">
    <source>
        <dbReference type="Google" id="ProtNLM"/>
    </source>
</evidence>
<dbReference type="Gene3D" id="1.20.58.340">
    <property type="entry name" value="Magnesium transport protein CorA, transmembrane region"/>
    <property type="match status" value="1"/>
</dbReference>